<dbReference type="PANTHER" id="PTHR11610:SF186">
    <property type="entry name" value="FI22312P1"/>
    <property type="match status" value="1"/>
</dbReference>
<dbReference type="GO" id="GO:0016298">
    <property type="term" value="F:lipase activity"/>
    <property type="evidence" value="ECO:0007669"/>
    <property type="project" value="InterPro"/>
</dbReference>
<proteinExistence type="inferred from homology"/>
<comment type="similarity">
    <text evidence="2 4">Belongs to the AB hydrolase superfamily. Lipase family.</text>
</comment>
<feature type="region of interest" description="Disordered" evidence="5">
    <location>
        <begin position="811"/>
        <end position="836"/>
    </location>
</feature>
<feature type="region of interest" description="Disordered" evidence="5">
    <location>
        <begin position="932"/>
        <end position="951"/>
    </location>
</feature>
<dbReference type="FunFam" id="3.40.50.1820:FF:000288">
    <property type="entry name" value="Pancreatic triacylglycerol lipase"/>
    <property type="match status" value="1"/>
</dbReference>
<evidence type="ECO:0000313" key="8">
    <source>
        <dbReference type="Proteomes" id="UP001458880"/>
    </source>
</evidence>
<dbReference type="EMBL" id="JASPKY010000036">
    <property type="protein sequence ID" value="KAK9746862.1"/>
    <property type="molecule type" value="Genomic_DNA"/>
</dbReference>
<dbReference type="InterPro" id="IPR000734">
    <property type="entry name" value="TAG_lipase"/>
</dbReference>
<feature type="region of interest" description="Disordered" evidence="5">
    <location>
        <begin position="576"/>
        <end position="646"/>
    </location>
</feature>
<organism evidence="7 8">
    <name type="scientific">Popillia japonica</name>
    <name type="common">Japanese beetle</name>
    <dbReference type="NCBI Taxonomy" id="7064"/>
    <lineage>
        <taxon>Eukaryota</taxon>
        <taxon>Metazoa</taxon>
        <taxon>Ecdysozoa</taxon>
        <taxon>Arthropoda</taxon>
        <taxon>Hexapoda</taxon>
        <taxon>Insecta</taxon>
        <taxon>Pterygota</taxon>
        <taxon>Neoptera</taxon>
        <taxon>Endopterygota</taxon>
        <taxon>Coleoptera</taxon>
        <taxon>Polyphaga</taxon>
        <taxon>Scarabaeiformia</taxon>
        <taxon>Scarabaeidae</taxon>
        <taxon>Rutelinae</taxon>
        <taxon>Popillia</taxon>
    </lineage>
</organism>
<comment type="subcellular location">
    <subcellularLocation>
        <location evidence="1">Secreted</location>
    </subcellularLocation>
</comment>
<name>A0AAW1MKK5_POPJA</name>
<dbReference type="InterPro" id="IPR029058">
    <property type="entry name" value="AB_hydrolase_fold"/>
</dbReference>
<accession>A0AAW1MKK5</accession>
<protein>
    <submittedName>
        <fullName evidence="7">Lipase</fullName>
    </submittedName>
</protein>
<feature type="compositionally biased region" description="Basic and acidic residues" evidence="5">
    <location>
        <begin position="602"/>
        <end position="622"/>
    </location>
</feature>
<dbReference type="CDD" id="cd00707">
    <property type="entry name" value="Pancreat_lipase_like"/>
    <property type="match status" value="1"/>
</dbReference>
<dbReference type="PANTHER" id="PTHR11610">
    <property type="entry name" value="LIPASE"/>
    <property type="match status" value="1"/>
</dbReference>
<gene>
    <name evidence="7" type="ORF">QE152_g5786</name>
</gene>
<evidence type="ECO:0000313" key="7">
    <source>
        <dbReference type="EMBL" id="KAK9746862.1"/>
    </source>
</evidence>
<sequence length="983" mass="110113">MCGLAECLIGASANFLADPTIEALDEVNDVEIYKAIYNSVQEWQMNKERKKAANSRIKRQDTSVCYPDLGCFESSGPFGYLDMLPSTPEEINTKFLLYPLSSNRRRRGSQPTEVPFGNISDAFEWAKKGFNSSLPTKIMIHGFGSDCSHIWVYEMRSALLTVEDVNVICVDWANGAILPNYVKASANTRLVGKQLSIFLKGLIENIKLSVRKMHLIGFSLGAHVAGFAGAELGNLSRITGLDPAGPLFESQDPRARLDQSDADFVDVIHSNGENLILGGLGSWQPMGHVDFYPNGGRMQKGCTNLFVGAVSDIIWSTAVEGRSLCNHRRAYKFFTDSIHPRCHFPAFPCESYDDFLAGQCFPCTDDRKCGNMGYYADRAKGRGQLYLITRDEEPFCAHQYVIKIESSSTEVPIVSYGRIQVTLIGDSLLNETFTLTKKEDEEMRLGDSISRIVVPHPILLPPTNIQVLYTSYNGWLTSGLQQWKVDKIVLSDSYGKSVSICRKNLVLDSGVPVTLPLYPGNCNPPRGEEDKISDNHSDDINVSKFVPNIKEDEKNNTIPLGDIILNIPWTNEEENVVDSESESSRAFNTRYPKPTFNPETNKINRDDVSGNRNESETLREVVEPILKPHSSKNARAHNLNKEKSEITEPILAATTSKYGPAKTSNNVVDELKSNERTPEEVRYDIYDADKDSDWVPAVVSGSTTKPSEKYKREDDSKSVTSVNHSRPSENFLANGFDTVVRTVQFLPQRIARMFEDAEKYARETILPFVSTYTPRFITDFINPRDRERQHSTPAPRHRYVPLNFEEAKSTTVKTTTTVTTEKLTTPTTTTTTTKRATQKLTPKLVIPIKNEESNKINVKPTTTHKPAKISATPWTTSTSISKIKIGSSKIELTTPYTHIQKIHKKGEKVAIVYPANTENLWNSFETLVKQDQKSDPAKAAPESQRSISTKRSPAKEIYIDLPVFDSDYMAVKYIPLSNEKLKK</sequence>
<dbReference type="GO" id="GO:0016042">
    <property type="term" value="P:lipid catabolic process"/>
    <property type="evidence" value="ECO:0007669"/>
    <property type="project" value="TreeGrafter"/>
</dbReference>
<dbReference type="Proteomes" id="UP001458880">
    <property type="component" value="Unassembled WGS sequence"/>
</dbReference>
<dbReference type="Gene3D" id="3.40.50.1820">
    <property type="entry name" value="alpha/beta hydrolase"/>
    <property type="match status" value="1"/>
</dbReference>
<feature type="domain" description="Lipase" evidence="6">
    <location>
        <begin position="63"/>
        <end position="395"/>
    </location>
</feature>
<feature type="region of interest" description="Disordered" evidence="5">
    <location>
        <begin position="697"/>
        <end position="725"/>
    </location>
</feature>
<evidence type="ECO:0000259" key="6">
    <source>
        <dbReference type="Pfam" id="PF00151"/>
    </source>
</evidence>
<evidence type="ECO:0000256" key="2">
    <source>
        <dbReference type="ARBA" id="ARBA00010701"/>
    </source>
</evidence>
<feature type="compositionally biased region" description="Basic and acidic residues" evidence="5">
    <location>
        <begin position="706"/>
        <end position="717"/>
    </location>
</feature>
<dbReference type="InterPro" id="IPR013818">
    <property type="entry name" value="Lipase"/>
</dbReference>
<dbReference type="GO" id="GO:0005615">
    <property type="term" value="C:extracellular space"/>
    <property type="evidence" value="ECO:0007669"/>
    <property type="project" value="TreeGrafter"/>
</dbReference>
<dbReference type="PRINTS" id="PR00821">
    <property type="entry name" value="TAGLIPASE"/>
</dbReference>
<keyword evidence="8" id="KW-1185">Reference proteome</keyword>
<comment type="caution">
    <text evidence="7">The sequence shown here is derived from an EMBL/GenBank/DDBJ whole genome shotgun (WGS) entry which is preliminary data.</text>
</comment>
<evidence type="ECO:0000256" key="3">
    <source>
        <dbReference type="ARBA" id="ARBA00022525"/>
    </source>
</evidence>
<dbReference type="AlphaFoldDB" id="A0AAW1MKK5"/>
<evidence type="ECO:0000256" key="4">
    <source>
        <dbReference type="RuleBase" id="RU004262"/>
    </source>
</evidence>
<evidence type="ECO:0000256" key="5">
    <source>
        <dbReference type="SAM" id="MobiDB-lite"/>
    </source>
</evidence>
<keyword evidence="3" id="KW-0964">Secreted</keyword>
<reference evidence="7 8" key="1">
    <citation type="journal article" date="2024" name="BMC Genomics">
        <title>De novo assembly and annotation of Popillia japonica's genome with initial clues to its potential as an invasive pest.</title>
        <authorList>
            <person name="Cucini C."/>
            <person name="Boschi S."/>
            <person name="Funari R."/>
            <person name="Cardaioli E."/>
            <person name="Iannotti N."/>
            <person name="Marturano G."/>
            <person name="Paoli F."/>
            <person name="Bruttini M."/>
            <person name="Carapelli A."/>
            <person name="Frati F."/>
            <person name="Nardi F."/>
        </authorList>
    </citation>
    <scope>NUCLEOTIDE SEQUENCE [LARGE SCALE GENOMIC DNA]</scope>
    <source>
        <strain evidence="7">DMR45628</strain>
    </source>
</reference>
<dbReference type="SUPFAM" id="SSF53474">
    <property type="entry name" value="alpha/beta-Hydrolases"/>
    <property type="match status" value="1"/>
</dbReference>
<evidence type="ECO:0000256" key="1">
    <source>
        <dbReference type="ARBA" id="ARBA00004613"/>
    </source>
</evidence>
<dbReference type="InterPro" id="IPR033906">
    <property type="entry name" value="Lipase_N"/>
</dbReference>
<dbReference type="Pfam" id="PF00151">
    <property type="entry name" value="Lipase"/>
    <property type="match status" value="1"/>
</dbReference>